<dbReference type="Pfam" id="PF16157">
    <property type="entry name" value="DUF4865"/>
    <property type="match status" value="1"/>
</dbReference>
<gene>
    <name evidence="1" type="ORF">ACIPEN_13065</name>
</gene>
<evidence type="ECO:0000313" key="2">
    <source>
        <dbReference type="Proteomes" id="UP001617427"/>
    </source>
</evidence>
<dbReference type="Proteomes" id="UP001617427">
    <property type="component" value="Unassembled WGS sequence"/>
</dbReference>
<dbReference type="EMBL" id="JBIUZV010000006">
    <property type="protein sequence ID" value="MFJ3046754.1"/>
    <property type="molecule type" value="Genomic_DNA"/>
</dbReference>
<proteinExistence type="predicted"/>
<dbReference type="RefSeq" id="WP_050470087.1">
    <property type="nucleotide sequence ID" value="NZ_JBIUZV010000006.1"/>
</dbReference>
<accession>A0ABW8F0D1</accession>
<dbReference type="InterPro" id="IPR032349">
    <property type="entry name" value="DUF4865"/>
</dbReference>
<reference evidence="1 2" key="1">
    <citation type="submission" date="2024-10" db="EMBL/GenBank/DDBJ databases">
        <title>The Natural Products Discovery Center: Release of the First 8490 Sequenced Strains for Exploring Actinobacteria Biosynthetic Diversity.</title>
        <authorList>
            <person name="Kalkreuter E."/>
            <person name="Kautsar S.A."/>
            <person name="Yang D."/>
            <person name="Bader C.D."/>
            <person name="Teijaro C.N."/>
            <person name="Fluegel L."/>
            <person name="Davis C.M."/>
            <person name="Simpson J.R."/>
            <person name="Lauterbach L."/>
            <person name="Steele A.D."/>
            <person name="Gui C."/>
            <person name="Meng S."/>
            <person name="Li G."/>
            <person name="Viehrig K."/>
            <person name="Ye F."/>
            <person name="Su P."/>
            <person name="Kiefer A.F."/>
            <person name="Nichols A."/>
            <person name="Cepeda A.J."/>
            <person name="Yan W."/>
            <person name="Fan B."/>
            <person name="Jiang Y."/>
            <person name="Adhikari A."/>
            <person name="Zheng C.-J."/>
            <person name="Schuster L."/>
            <person name="Cowan T.M."/>
            <person name="Smanski M.J."/>
            <person name="Chevrette M.G."/>
            <person name="De Carvalho L.P.S."/>
            <person name="Shen B."/>
        </authorList>
    </citation>
    <scope>NUCLEOTIDE SEQUENCE [LARGE SCALE GENOMIC DNA]</scope>
    <source>
        <strain evidence="1 2">NPDC087045</strain>
    </source>
</reference>
<name>A0ABW8F0D1_9BURK</name>
<comment type="caution">
    <text evidence="1">The sequence shown here is derived from an EMBL/GenBank/DDBJ whole genome shotgun (WGS) entry which is preliminary data.</text>
</comment>
<organism evidence="1 2">
    <name type="scientific">Herbaspirillum chlorophenolicum</name>
    <dbReference type="NCBI Taxonomy" id="211589"/>
    <lineage>
        <taxon>Bacteria</taxon>
        <taxon>Pseudomonadati</taxon>
        <taxon>Pseudomonadota</taxon>
        <taxon>Betaproteobacteria</taxon>
        <taxon>Burkholderiales</taxon>
        <taxon>Oxalobacteraceae</taxon>
        <taxon>Herbaspirillum</taxon>
    </lineage>
</organism>
<protein>
    <submittedName>
        <fullName evidence="1">DUF4865 family protein</fullName>
    </submittedName>
</protein>
<keyword evidence="2" id="KW-1185">Reference proteome</keyword>
<sequence length="187" mass="20870">MIIAQYEHRLPADYDLDIIRHRAAARGGLWDDVPELYFKAFLLREAGKHGANAHSYSSLYLWRHEAAFTDFISSRFRSVIDSFGRPGIRTRFALDARKGQGSIARLAYRQEIDIAQDADLAEVLAAEAARNREAAIRPSVVAAAVGVDVNQWRITRVYLSEGELDLPGATAYQVLYLARPLLGELPG</sequence>
<evidence type="ECO:0000313" key="1">
    <source>
        <dbReference type="EMBL" id="MFJ3046754.1"/>
    </source>
</evidence>